<dbReference type="InterPro" id="IPR010388">
    <property type="entry name" value="Anaerobic_Co-chelatase"/>
</dbReference>
<dbReference type="CDD" id="cd03413">
    <property type="entry name" value="CbiK_C"/>
    <property type="match status" value="1"/>
</dbReference>
<gene>
    <name evidence="2" type="ORF">JCM14722_28010</name>
</gene>
<feature type="chain" id="PRO_5045353272" evidence="1">
    <location>
        <begin position="24"/>
        <end position="325"/>
    </location>
</feature>
<dbReference type="RefSeq" id="WP_264982146.1">
    <property type="nucleotide sequence ID" value="NZ_AP026708.1"/>
</dbReference>
<dbReference type="EMBL" id="AP026708">
    <property type="protein sequence ID" value="BDQ35259.1"/>
    <property type="molecule type" value="Genomic_DNA"/>
</dbReference>
<keyword evidence="1" id="KW-0732">Signal</keyword>
<evidence type="ECO:0000256" key="1">
    <source>
        <dbReference type="SAM" id="SignalP"/>
    </source>
</evidence>
<protein>
    <submittedName>
        <fullName evidence="2">Cobalt chelatase</fullName>
    </submittedName>
</protein>
<reference evidence="2" key="1">
    <citation type="submission" date="2022-08" db="EMBL/GenBank/DDBJ databases">
        <title>Genome Sequence of the sulphate-reducing bacterium, Pseudodesulfovibrio portus JCM14722.</title>
        <authorList>
            <person name="Kondo R."/>
            <person name="Kataoka T."/>
        </authorList>
    </citation>
    <scope>NUCLEOTIDE SEQUENCE</scope>
    <source>
        <strain evidence="2">JCM 14722</strain>
    </source>
</reference>
<dbReference type="PIRSF" id="PIRSF033579">
    <property type="entry name" value="Anaer_Co_chel"/>
    <property type="match status" value="1"/>
</dbReference>
<proteinExistence type="predicted"/>
<organism evidence="2 3">
    <name type="scientific">Pseudodesulfovibrio portus</name>
    <dbReference type="NCBI Taxonomy" id="231439"/>
    <lineage>
        <taxon>Bacteria</taxon>
        <taxon>Pseudomonadati</taxon>
        <taxon>Thermodesulfobacteriota</taxon>
        <taxon>Desulfovibrionia</taxon>
        <taxon>Desulfovibrionales</taxon>
        <taxon>Desulfovibrionaceae</taxon>
    </lineage>
</organism>
<dbReference type="Gene3D" id="3.40.50.1400">
    <property type="match status" value="2"/>
</dbReference>
<dbReference type="SUPFAM" id="SSF53800">
    <property type="entry name" value="Chelatase"/>
    <property type="match status" value="1"/>
</dbReference>
<feature type="signal peptide" evidence="1">
    <location>
        <begin position="1"/>
        <end position="23"/>
    </location>
</feature>
<name>A0ABM8AUT2_9BACT</name>
<keyword evidence="3" id="KW-1185">Reference proteome</keyword>
<evidence type="ECO:0000313" key="3">
    <source>
        <dbReference type="Proteomes" id="UP001061361"/>
    </source>
</evidence>
<dbReference type="Pfam" id="PF06180">
    <property type="entry name" value="CbiK"/>
    <property type="match status" value="1"/>
</dbReference>
<evidence type="ECO:0000313" key="2">
    <source>
        <dbReference type="EMBL" id="BDQ35259.1"/>
    </source>
</evidence>
<sequence>MHRIVESLIVCVLVLTLAVPAFAGHHDQGPAKQAIVLAAFGTSYPEALKSILNIRTRIEKAHPGTLVRLAFTSGIIRNIWKERRDDAAWQKANPGVPEDVLFVKSPLATLADLSDAGYKDVTVQSLHVFSGEEFADLKNTLIGLRSIRTVKAKSLPFTAMRLGRPALGMPGDAHPYTEDIAAAAQALKADVDEAGKMDAALVYMGHGNDFYSTGIYAEFQREMQNRHDYPVYVACVEGYPAFDDMLALLKQSGKKNVLLKPFMIVAGDHASNDMAGDEDDAWKVLLAKEGFTVKTDLRGLGMVDAWADIYVRHLDDALAQTHLLP</sequence>
<dbReference type="Proteomes" id="UP001061361">
    <property type="component" value="Chromosome"/>
</dbReference>
<accession>A0ABM8AUT2</accession>